<evidence type="ECO:0000313" key="1">
    <source>
        <dbReference type="EMBL" id="KXB01446.1"/>
    </source>
</evidence>
<dbReference type="AlphaFoldDB" id="A0A133V4X0"/>
<sequence>MVEKLSGNELRITVEAYGGSFVVDVWLGDRLLWEDVNDDNTQSGLQGITDPDEGLHVGENQIVSSPPRLFFLKTESPGNIAIYRENFSVR</sequence>
<organism evidence="1 2">
    <name type="scientific">candidate division MSBL1 archaeon SCGC-AAA259O05</name>
    <dbReference type="NCBI Taxonomy" id="1698271"/>
    <lineage>
        <taxon>Archaea</taxon>
        <taxon>Methanobacteriati</taxon>
        <taxon>Methanobacteriota</taxon>
        <taxon>candidate division MSBL1</taxon>
    </lineage>
</organism>
<evidence type="ECO:0000313" key="2">
    <source>
        <dbReference type="Proteomes" id="UP000070344"/>
    </source>
</evidence>
<dbReference type="Proteomes" id="UP000070344">
    <property type="component" value="Unassembled WGS sequence"/>
</dbReference>
<accession>A0A133V4X0</accession>
<reference evidence="1 2" key="1">
    <citation type="journal article" date="2016" name="Sci. Rep.">
        <title>Metabolic traits of an uncultured archaeal lineage -MSBL1- from brine pools of the Red Sea.</title>
        <authorList>
            <person name="Mwirichia R."/>
            <person name="Alam I."/>
            <person name="Rashid M."/>
            <person name="Vinu M."/>
            <person name="Ba-Alawi W."/>
            <person name="Anthony Kamau A."/>
            <person name="Kamanda Ngugi D."/>
            <person name="Goker M."/>
            <person name="Klenk H.P."/>
            <person name="Bajic V."/>
            <person name="Stingl U."/>
        </authorList>
    </citation>
    <scope>NUCLEOTIDE SEQUENCE [LARGE SCALE GENOMIC DNA]</scope>
    <source>
        <strain evidence="1">SCGC-AAA259O05</strain>
    </source>
</reference>
<comment type="caution">
    <text evidence="1">The sequence shown here is derived from an EMBL/GenBank/DDBJ whole genome shotgun (WGS) entry which is preliminary data.</text>
</comment>
<name>A0A133V4X0_9EURY</name>
<dbReference type="EMBL" id="LHXV01000012">
    <property type="protein sequence ID" value="KXB01446.1"/>
    <property type="molecule type" value="Genomic_DNA"/>
</dbReference>
<keyword evidence="2" id="KW-1185">Reference proteome</keyword>
<proteinExistence type="predicted"/>
<gene>
    <name evidence="1" type="ORF">AKJ41_01505</name>
</gene>
<protein>
    <submittedName>
        <fullName evidence="1">Uncharacterized protein</fullName>
    </submittedName>
</protein>